<dbReference type="InterPro" id="IPR027267">
    <property type="entry name" value="AH/BAR_dom_sf"/>
</dbReference>
<dbReference type="Gene3D" id="1.20.1270.60">
    <property type="entry name" value="Arfaptin homology (AH) domain/BAR domain"/>
    <property type="match status" value="1"/>
</dbReference>
<accession>A0A9W6TBG5</accession>
<keyword evidence="2" id="KW-1185">Reference proteome</keyword>
<dbReference type="Proteomes" id="UP001165063">
    <property type="component" value="Unassembled WGS sequence"/>
</dbReference>
<reference evidence="1" key="1">
    <citation type="submission" date="2023-04" db="EMBL/GenBank/DDBJ databases">
        <title>Ambrosiozyma monospora NBRC 1965.</title>
        <authorList>
            <person name="Ichikawa N."/>
            <person name="Sato H."/>
            <person name="Tonouchi N."/>
        </authorList>
    </citation>
    <scope>NUCLEOTIDE SEQUENCE</scope>
    <source>
        <strain evidence="1">NBRC 1965</strain>
    </source>
</reference>
<dbReference type="EMBL" id="BSXU01014736">
    <property type="protein sequence ID" value="GME81350.1"/>
    <property type="molecule type" value="Genomic_DNA"/>
</dbReference>
<organism evidence="1 2">
    <name type="scientific">Ambrosiozyma monospora</name>
    <name type="common">Yeast</name>
    <name type="synonym">Endomycopsis monosporus</name>
    <dbReference type="NCBI Taxonomy" id="43982"/>
    <lineage>
        <taxon>Eukaryota</taxon>
        <taxon>Fungi</taxon>
        <taxon>Dikarya</taxon>
        <taxon>Ascomycota</taxon>
        <taxon>Saccharomycotina</taxon>
        <taxon>Pichiomycetes</taxon>
        <taxon>Pichiales</taxon>
        <taxon>Pichiaceae</taxon>
        <taxon>Ambrosiozyma</taxon>
    </lineage>
</organism>
<comment type="caution">
    <text evidence="1">The sequence shown here is derived from an EMBL/GenBank/DDBJ whole genome shotgun (WGS) entry which is preliminary data.</text>
</comment>
<name>A0A9W6TBG5_AMBMO</name>
<dbReference type="OrthoDB" id="3989482at2759"/>
<dbReference type="SUPFAM" id="SSF103657">
    <property type="entry name" value="BAR/IMD domain-like"/>
    <property type="match status" value="1"/>
</dbReference>
<sequence>MLRQFKIVNKRINEMQQVRSSMESNQRGADILGHKGGNLTAREHKKKFEVQKKLEEHKLQYDSIVATMKTELPLVIQYSSDIMIKMSVSMYFCQLHIFHELYNVVQKCTSDDMSSNLRFGEIIRSLKDKQDVTAESVSHLKITHFTRSVCR</sequence>
<protein>
    <submittedName>
        <fullName evidence="1">Unnamed protein product</fullName>
    </submittedName>
</protein>
<dbReference type="AlphaFoldDB" id="A0A9W6TBG5"/>
<gene>
    <name evidence="1" type="ORF">Amon01_000999200</name>
</gene>
<evidence type="ECO:0000313" key="1">
    <source>
        <dbReference type="EMBL" id="GME81350.1"/>
    </source>
</evidence>
<proteinExistence type="predicted"/>
<evidence type="ECO:0000313" key="2">
    <source>
        <dbReference type="Proteomes" id="UP001165063"/>
    </source>
</evidence>